<name>A0AAW2ZI65_9EUKA</name>
<evidence type="ECO:0000256" key="2">
    <source>
        <dbReference type="ARBA" id="ARBA00004496"/>
    </source>
</evidence>
<evidence type="ECO:0000256" key="1">
    <source>
        <dbReference type="ARBA" id="ARBA00004123"/>
    </source>
</evidence>
<accession>A0AAW2ZI65</accession>
<evidence type="ECO:0000256" key="4">
    <source>
        <dbReference type="ARBA" id="ARBA00022490"/>
    </source>
</evidence>
<dbReference type="GO" id="GO:0046540">
    <property type="term" value="C:U4/U6 x U5 tri-snRNP complex"/>
    <property type="evidence" value="ECO:0007669"/>
    <property type="project" value="TreeGrafter"/>
</dbReference>
<dbReference type="InterPro" id="IPR001163">
    <property type="entry name" value="Sm_dom_euk/arc"/>
</dbReference>
<evidence type="ECO:0000256" key="7">
    <source>
        <dbReference type="ARBA" id="ARBA00023187"/>
    </source>
</evidence>
<dbReference type="Gene3D" id="2.30.30.100">
    <property type="match status" value="1"/>
</dbReference>
<evidence type="ECO:0000256" key="9">
    <source>
        <dbReference type="ARBA" id="ARBA00023274"/>
    </source>
</evidence>
<dbReference type="GO" id="GO:0070990">
    <property type="term" value="F:snRNP binding"/>
    <property type="evidence" value="ECO:0007669"/>
    <property type="project" value="TreeGrafter"/>
</dbReference>
<dbReference type="Pfam" id="PF01423">
    <property type="entry name" value="LSM"/>
    <property type="match status" value="1"/>
</dbReference>
<evidence type="ECO:0000256" key="10">
    <source>
        <dbReference type="ARBA" id="ARBA00041355"/>
    </source>
</evidence>
<keyword evidence="4" id="KW-0963">Cytoplasm</keyword>
<evidence type="ECO:0000256" key="5">
    <source>
        <dbReference type="ARBA" id="ARBA00022664"/>
    </source>
</evidence>
<keyword evidence="14" id="KW-1185">Reference proteome</keyword>
<comment type="similarity">
    <text evidence="3">Belongs to the snRNP SmB/SmN family.</text>
</comment>
<dbReference type="GO" id="GO:0005686">
    <property type="term" value="C:U2 snRNP"/>
    <property type="evidence" value="ECO:0007669"/>
    <property type="project" value="TreeGrafter"/>
</dbReference>
<dbReference type="InterPro" id="IPR047575">
    <property type="entry name" value="Sm"/>
</dbReference>
<dbReference type="PANTHER" id="PTHR10701:SF0">
    <property type="entry name" value="SMALL NUCLEAR RIBONUCLEOPROTEIN-ASSOCIATED PROTEIN B"/>
    <property type="match status" value="1"/>
</dbReference>
<proteinExistence type="inferred from homology"/>
<evidence type="ECO:0000256" key="11">
    <source>
        <dbReference type="SAM" id="MobiDB-lite"/>
    </source>
</evidence>
<feature type="compositionally biased region" description="Pro residues" evidence="11">
    <location>
        <begin position="167"/>
        <end position="176"/>
    </location>
</feature>
<evidence type="ECO:0000256" key="3">
    <source>
        <dbReference type="ARBA" id="ARBA00009123"/>
    </source>
</evidence>
<dbReference type="InterPro" id="IPR010920">
    <property type="entry name" value="LSM_dom_sf"/>
</dbReference>
<evidence type="ECO:0000259" key="12">
    <source>
        <dbReference type="PROSITE" id="PS52002"/>
    </source>
</evidence>
<reference evidence="13 14" key="1">
    <citation type="submission" date="2024-03" db="EMBL/GenBank/DDBJ databases">
        <title>The Acrasis kona genome and developmental transcriptomes reveal deep origins of eukaryotic multicellular pathways.</title>
        <authorList>
            <person name="Sheikh S."/>
            <person name="Fu C.-J."/>
            <person name="Brown M.W."/>
            <person name="Baldauf S.L."/>
        </authorList>
    </citation>
    <scope>NUCLEOTIDE SEQUENCE [LARGE SCALE GENOMIC DNA]</scope>
    <source>
        <strain evidence="13 14">ATCC MYA-3509</strain>
    </source>
</reference>
<keyword evidence="7" id="KW-0508">mRNA splicing</keyword>
<evidence type="ECO:0000256" key="8">
    <source>
        <dbReference type="ARBA" id="ARBA00023242"/>
    </source>
</evidence>
<dbReference type="GO" id="GO:0071004">
    <property type="term" value="C:U2-type prespliceosome"/>
    <property type="evidence" value="ECO:0007669"/>
    <property type="project" value="TreeGrafter"/>
</dbReference>
<keyword evidence="8" id="KW-0539">Nucleus</keyword>
<protein>
    <recommendedName>
        <fullName evidence="10">Sm protein B</fullName>
    </recommendedName>
</protein>
<comment type="subcellular location">
    <subcellularLocation>
        <location evidence="2">Cytoplasm</location>
    </subcellularLocation>
    <subcellularLocation>
        <location evidence="1">Nucleus</location>
    </subcellularLocation>
</comment>
<evidence type="ECO:0000256" key="6">
    <source>
        <dbReference type="ARBA" id="ARBA00022884"/>
    </source>
</evidence>
<keyword evidence="5" id="KW-0507">mRNA processing</keyword>
<sequence length="192" mass="20356">MSMSKTSKLFQYIGFRIKVTTTEGKTLVGKFMAFDKHMNLVLGDCEEFSRNVPKGKKGEERERKRTLGLIILRGENIISLTIEGPPPQDDSRVKSILARGVQLPGSAQPAGRGITIPTTAPTAPMPGLTGPIQTPLVGMNPAFGRGVMPPPGFPGFPPGMPGRGIAPPPGMIPPPGFGRGILPPGAPPMKRE</sequence>
<dbReference type="EMBL" id="JAOPGA020001561">
    <property type="protein sequence ID" value="KAL0489506.1"/>
    <property type="molecule type" value="Genomic_DNA"/>
</dbReference>
<dbReference type="SMART" id="SM00651">
    <property type="entry name" value="Sm"/>
    <property type="match status" value="1"/>
</dbReference>
<feature type="region of interest" description="Disordered" evidence="11">
    <location>
        <begin position="104"/>
        <end position="129"/>
    </location>
</feature>
<dbReference type="SUPFAM" id="SSF50182">
    <property type="entry name" value="Sm-like ribonucleoproteins"/>
    <property type="match status" value="1"/>
</dbReference>
<feature type="region of interest" description="Disordered" evidence="11">
    <location>
        <begin position="167"/>
        <end position="192"/>
    </location>
</feature>
<evidence type="ECO:0000313" key="13">
    <source>
        <dbReference type="EMBL" id="KAL0489506.1"/>
    </source>
</evidence>
<dbReference type="Proteomes" id="UP001431209">
    <property type="component" value="Unassembled WGS sequence"/>
</dbReference>
<feature type="compositionally biased region" description="Low complexity" evidence="11">
    <location>
        <begin position="113"/>
        <end position="129"/>
    </location>
</feature>
<dbReference type="GO" id="GO:0003723">
    <property type="term" value="F:RNA binding"/>
    <property type="evidence" value="ECO:0007669"/>
    <property type="project" value="UniProtKB-KW"/>
</dbReference>
<dbReference type="GO" id="GO:0000398">
    <property type="term" value="P:mRNA splicing, via spliceosome"/>
    <property type="evidence" value="ECO:0007669"/>
    <property type="project" value="TreeGrafter"/>
</dbReference>
<dbReference type="CDD" id="cd01717">
    <property type="entry name" value="Sm_B"/>
    <property type="match status" value="1"/>
</dbReference>
<keyword evidence="6" id="KW-0694">RNA-binding</keyword>
<gene>
    <name evidence="13" type="ORF">AKO1_010504</name>
</gene>
<organism evidence="13 14">
    <name type="scientific">Acrasis kona</name>
    <dbReference type="NCBI Taxonomy" id="1008807"/>
    <lineage>
        <taxon>Eukaryota</taxon>
        <taxon>Discoba</taxon>
        <taxon>Heterolobosea</taxon>
        <taxon>Tetramitia</taxon>
        <taxon>Eutetramitia</taxon>
        <taxon>Acrasidae</taxon>
        <taxon>Acrasis</taxon>
    </lineage>
</organism>
<feature type="domain" description="Sm" evidence="12">
    <location>
        <begin position="4"/>
        <end position="86"/>
    </location>
</feature>
<evidence type="ECO:0000313" key="14">
    <source>
        <dbReference type="Proteomes" id="UP001431209"/>
    </source>
</evidence>
<dbReference type="GO" id="GO:0005685">
    <property type="term" value="C:U1 snRNP"/>
    <property type="evidence" value="ECO:0007669"/>
    <property type="project" value="TreeGrafter"/>
</dbReference>
<dbReference type="AlphaFoldDB" id="A0AAW2ZI65"/>
<comment type="caution">
    <text evidence="13">The sequence shown here is derived from an EMBL/GenBank/DDBJ whole genome shotgun (WGS) entry which is preliminary data.</text>
</comment>
<keyword evidence="9 13" id="KW-0687">Ribonucleoprotein</keyword>
<dbReference type="GO" id="GO:0005687">
    <property type="term" value="C:U4 snRNP"/>
    <property type="evidence" value="ECO:0007669"/>
    <property type="project" value="TreeGrafter"/>
</dbReference>
<dbReference type="GO" id="GO:0005737">
    <property type="term" value="C:cytoplasm"/>
    <property type="evidence" value="ECO:0007669"/>
    <property type="project" value="UniProtKB-SubCell"/>
</dbReference>
<dbReference type="GO" id="GO:0005682">
    <property type="term" value="C:U5 snRNP"/>
    <property type="evidence" value="ECO:0007669"/>
    <property type="project" value="TreeGrafter"/>
</dbReference>
<dbReference type="InterPro" id="IPR050914">
    <property type="entry name" value="snRNP_SmB/NAA38-like"/>
</dbReference>
<dbReference type="GO" id="GO:0071013">
    <property type="term" value="C:catalytic step 2 spliceosome"/>
    <property type="evidence" value="ECO:0007669"/>
    <property type="project" value="TreeGrafter"/>
</dbReference>
<dbReference type="PROSITE" id="PS52002">
    <property type="entry name" value="SM"/>
    <property type="match status" value="1"/>
</dbReference>
<dbReference type="PANTHER" id="PTHR10701">
    <property type="entry name" value="SMALL NUCLEAR RIBONUCLEOPROTEIN-ASSOCIATED PROTEIN B AND N"/>
    <property type="match status" value="1"/>
</dbReference>